<sequence>MSRPLPPGLGGPILALVAFGIFATHDVLVKVLGATYAPFQIIFFSVLFSFPLATLMLMRDPMSGTLRPVHPWWTALRTGASVITLISAFYAFSTLPLAQVYALIFAAPLLITVLSIPILGERVGPHRWVAVLVGLCGVLIVLRPWNGAALSTGHLTAVLAACGSATAAVVVRKIGKEERGVVLMLYPMVANFTLTGIILPFVYVPMPLAHLGLAGLVAALGFGAGLLIIAAYRRAEAAIVAPMQYSQILWAAFFGILLFDEGADLPTWIGAAIIIASGLYIVVRESAPGRSANTPVSEDGDRMGMAATPRIPAMLRRRAMSIPSYQALANRAPNP</sequence>
<evidence type="ECO:0000256" key="4">
    <source>
        <dbReference type="ARBA" id="ARBA00022989"/>
    </source>
</evidence>
<evidence type="ECO:0000313" key="9">
    <source>
        <dbReference type="Proteomes" id="UP000248916"/>
    </source>
</evidence>
<feature type="transmembrane region" description="Helical" evidence="6">
    <location>
        <begin position="151"/>
        <end position="171"/>
    </location>
</feature>
<feature type="domain" description="EamA" evidence="7">
    <location>
        <begin position="152"/>
        <end position="281"/>
    </location>
</feature>
<dbReference type="InterPro" id="IPR037185">
    <property type="entry name" value="EmrE-like"/>
</dbReference>
<dbReference type="RefSeq" id="WP_111536881.1">
    <property type="nucleotide sequence ID" value="NZ_QKZL01000005.1"/>
</dbReference>
<accession>A0A2W7NK77</accession>
<feature type="transmembrane region" description="Helical" evidence="6">
    <location>
        <begin position="39"/>
        <end position="58"/>
    </location>
</feature>
<evidence type="ECO:0000256" key="2">
    <source>
        <dbReference type="ARBA" id="ARBA00009853"/>
    </source>
</evidence>
<evidence type="ECO:0000256" key="5">
    <source>
        <dbReference type="ARBA" id="ARBA00023136"/>
    </source>
</evidence>
<feature type="transmembrane region" description="Helical" evidence="6">
    <location>
        <begin position="183"/>
        <end position="203"/>
    </location>
</feature>
<dbReference type="Gene3D" id="1.10.3730.20">
    <property type="match status" value="1"/>
</dbReference>
<feature type="transmembrane region" description="Helical" evidence="6">
    <location>
        <begin position="70"/>
        <end position="92"/>
    </location>
</feature>
<evidence type="ECO:0000313" key="8">
    <source>
        <dbReference type="EMBL" id="PZX17104.1"/>
    </source>
</evidence>
<protein>
    <submittedName>
        <fullName evidence="8">Drug/metabolite transporter (DMT)-like permease</fullName>
    </submittedName>
</protein>
<name>A0A2W7NK77_9RHOB</name>
<organism evidence="8 9">
    <name type="scientific">Palleronia aestuarii</name>
    <dbReference type="NCBI Taxonomy" id="568105"/>
    <lineage>
        <taxon>Bacteria</taxon>
        <taxon>Pseudomonadati</taxon>
        <taxon>Pseudomonadota</taxon>
        <taxon>Alphaproteobacteria</taxon>
        <taxon>Rhodobacterales</taxon>
        <taxon>Roseobacteraceae</taxon>
        <taxon>Palleronia</taxon>
    </lineage>
</organism>
<feature type="domain" description="EamA" evidence="7">
    <location>
        <begin position="11"/>
        <end position="142"/>
    </location>
</feature>
<dbReference type="EMBL" id="QKZL01000005">
    <property type="protein sequence ID" value="PZX17104.1"/>
    <property type="molecule type" value="Genomic_DNA"/>
</dbReference>
<evidence type="ECO:0000256" key="3">
    <source>
        <dbReference type="ARBA" id="ARBA00022692"/>
    </source>
</evidence>
<dbReference type="InterPro" id="IPR000620">
    <property type="entry name" value="EamA_dom"/>
</dbReference>
<dbReference type="Proteomes" id="UP000248916">
    <property type="component" value="Unassembled WGS sequence"/>
</dbReference>
<reference evidence="8 9" key="1">
    <citation type="submission" date="2018-06" db="EMBL/GenBank/DDBJ databases">
        <title>Genomic Encyclopedia of Archaeal and Bacterial Type Strains, Phase II (KMG-II): from individual species to whole genera.</title>
        <authorList>
            <person name="Goeker M."/>
        </authorList>
    </citation>
    <scope>NUCLEOTIDE SEQUENCE [LARGE SCALE GENOMIC DNA]</scope>
    <source>
        <strain evidence="8 9">DSM 22009</strain>
    </source>
</reference>
<evidence type="ECO:0000259" key="7">
    <source>
        <dbReference type="Pfam" id="PF00892"/>
    </source>
</evidence>
<comment type="subcellular location">
    <subcellularLocation>
        <location evidence="1">Membrane</location>
        <topology evidence="1">Multi-pass membrane protein</topology>
    </subcellularLocation>
</comment>
<dbReference type="PANTHER" id="PTHR22911">
    <property type="entry name" value="ACYL-MALONYL CONDENSING ENZYME-RELATED"/>
    <property type="match status" value="1"/>
</dbReference>
<keyword evidence="3 6" id="KW-0812">Transmembrane</keyword>
<dbReference type="SUPFAM" id="SSF103481">
    <property type="entry name" value="Multidrug resistance efflux transporter EmrE"/>
    <property type="match status" value="2"/>
</dbReference>
<feature type="transmembrane region" description="Helical" evidence="6">
    <location>
        <begin position="98"/>
        <end position="116"/>
    </location>
</feature>
<keyword evidence="4 6" id="KW-1133">Transmembrane helix</keyword>
<dbReference type="OrthoDB" id="7818056at2"/>
<feature type="transmembrane region" description="Helical" evidence="6">
    <location>
        <begin position="265"/>
        <end position="283"/>
    </location>
</feature>
<feature type="transmembrane region" description="Helical" evidence="6">
    <location>
        <begin position="239"/>
        <end position="259"/>
    </location>
</feature>
<dbReference type="GO" id="GO:0016020">
    <property type="term" value="C:membrane"/>
    <property type="evidence" value="ECO:0007669"/>
    <property type="project" value="UniProtKB-SubCell"/>
</dbReference>
<keyword evidence="9" id="KW-1185">Reference proteome</keyword>
<evidence type="ECO:0000256" key="1">
    <source>
        <dbReference type="ARBA" id="ARBA00004141"/>
    </source>
</evidence>
<comment type="similarity">
    <text evidence="2">Belongs to the drug/metabolite transporter (DMT) superfamily. 10 TMS drug/metabolite exporter (DME) (TC 2.A.7.3) family.</text>
</comment>
<keyword evidence="5 6" id="KW-0472">Membrane</keyword>
<dbReference type="AlphaFoldDB" id="A0A2W7NK77"/>
<feature type="transmembrane region" description="Helical" evidence="6">
    <location>
        <begin position="209"/>
        <end position="232"/>
    </location>
</feature>
<evidence type="ECO:0000256" key="6">
    <source>
        <dbReference type="SAM" id="Phobius"/>
    </source>
</evidence>
<comment type="caution">
    <text evidence="8">The sequence shown here is derived from an EMBL/GenBank/DDBJ whole genome shotgun (WGS) entry which is preliminary data.</text>
</comment>
<dbReference type="Pfam" id="PF00892">
    <property type="entry name" value="EamA"/>
    <property type="match status" value="2"/>
</dbReference>
<gene>
    <name evidence="8" type="ORF">LX81_01736</name>
</gene>
<dbReference type="PANTHER" id="PTHR22911:SF6">
    <property type="entry name" value="SOLUTE CARRIER FAMILY 35 MEMBER G1"/>
    <property type="match status" value="1"/>
</dbReference>
<proteinExistence type="inferred from homology"/>